<keyword evidence="2" id="KW-1185">Reference proteome</keyword>
<accession>A0A4Q7KNL8</accession>
<dbReference type="EMBL" id="SGWQ01000006">
    <property type="protein sequence ID" value="RZS36822.1"/>
    <property type="molecule type" value="Genomic_DNA"/>
</dbReference>
<comment type="caution">
    <text evidence="1">The sequence shown here is derived from an EMBL/GenBank/DDBJ whole genome shotgun (WGS) entry which is preliminary data.</text>
</comment>
<reference evidence="1 2" key="1">
    <citation type="submission" date="2019-02" db="EMBL/GenBank/DDBJ databases">
        <title>Genomic Encyclopedia of Type Strains, Phase IV (KMG-IV): sequencing the most valuable type-strain genomes for metagenomic binning, comparative biology and taxonomic classification.</title>
        <authorList>
            <person name="Goeker M."/>
        </authorList>
    </citation>
    <scope>NUCLEOTIDE SEQUENCE [LARGE SCALE GENOMIC DNA]</scope>
    <source>
        <strain evidence="1 2">DSM 101727</strain>
    </source>
</reference>
<gene>
    <name evidence="1" type="ORF">EV193_10656</name>
</gene>
<protein>
    <submittedName>
        <fullName evidence="1">Uncharacterized protein</fullName>
    </submittedName>
</protein>
<evidence type="ECO:0000313" key="2">
    <source>
        <dbReference type="Proteomes" id="UP000294257"/>
    </source>
</evidence>
<name>A0A4Q7KNL8_9PSEU</name>
<organism evidence="1 2">
    <name type="scientific">Herbihabitans rhizosphaerae</name>
    <dbReference type="NCBI Taxonomy" id="1872711"/>
    <lineage>
        <taxon>Bacteria</taxon>
        <taxon>Bacillati</taxon>
        <taxon>Actinomycetota</taxon>
        <taxon>Actinomycetes</taxon>
        <taxon>Pseudonocardiales</taxon>
        <taxon>Pseudonocardiaceae</taxon>
        <taxon>Herbihabitans</taxon>
    </lineage>
</organism>
<sequence>MTLSGAAISGLELVGATSIEGAAKVWVDVVVNGKVRETHTHDLTATAFRTGGI</sequence>
<proteinExistence type="predicted"/>
<dbReference type="AlphaFoldDB" id="A0A4Q7KNL8"/>
<dbReference type="Proteomes" id="UP000294257">
    <property type="component" value="Unassembled WGS sequence"/>
</dbReference>
<evidence type="ECO:0000313" key="1">
    <source>
        <dbReference type="EMBL" id="RZS36822.1"/>
    </source>
</evidence>
<dbReference type="RefSeq" id="WP_165401407.1">
    <property type="nucleotide sequence ID" value="NZ_SGWQ01000006.1"/>
</dbReference>